<feature type="transmembrane region" description="Helical" evidence="1">
    <location>
        <begin position="12"/>
        <end position="37"/>
    </location>
</feature>
<gene>
    <name evidence="2" type="ORF">MBCUR_07570</name>
</gene>
<keyword evidence="3" id="KW-1185">Reference proteome</keyword>
<dbReference type="PATRIC" id="fig|49547.3.peg.821"/>
<proteinExistence type="predicted"/>
<accession>A0A166BCG1</accession>
<dbReference type="EMBL" id="LWMV01000155">
    <property type="protein sequence ID" value="KZX13146.1"/>
    <property type="molecule type" value="Genomic_DNA"/>
</dbReference>
<evidence type="ECO:0000256" key="1">
    <source>
        <dbReference type="SAM" id="Phobius"/>
    </source>
</evidence>
<name>A0A166BCG1_9EURY</name>
<evidence type="ECO:0000313" key="3">
    <source>
        <dbReference type="Proteomes" id="UP000077245"/>
    </source>
</evidence>
<reference evidence="2 3" key="1">
    <citation type="submission" date="2016-04" db="EMBL/GenBank/DDBJ databases">
        <title>Genome sequence of Methanobrevibacter curvatus DSM 11111.</title>
        <authorList>
            <person name="Poehlein A."/>
            <person name="Seedorf H."/>
            <person name="Daniel R."/>
        </authorList>
    </citation>
    <scope>NUCLEOTIDE SEQUENCE [LARGE SCALE GENOMIC DNA]</scope>
    <source>
        <strain evidence="2 3">DSM 11111</strain>
    </source>
</reference>
<dbReference type="AlphaFoldDB" id="A0A166BCG1"/>
<evidence type="ECO:0000313" key="2">
    <source>
        <dbReference type="EMBL" id="KZX13146.1"/>
    </source>
</evidence>
<organism evidence="2 3">
    <name type="scientific">Methanobrevibacter curvatus</name>
    <dbReference type="NCBI Taxonomy" id="49547"/>
    <lineage>
        <taxon>Archaea</taxon>
        <taxon>Methanobacteriati</taxon>
        <taxon>Methanobacteriota</taxon>
        <taxon>Methanomada group</taxon>
        <taxon>Methanobacteria</taxon>
        <taxon>Methanobacteriales</taxon>
        <taxon>Methanobacteriaceae</taxon>
        <taxon>Methanobrevibacter</taxon>
    </lineage>
</organism>
<dbReference type="Proteomes" id="UP000077245">
    <property type="component" value="Unassembled WGS sequence"/>
</dbReference>
<protein>
    <submittedName>
        <fullName evidence="2">Uncharacterized protein</fullName>
    </submittedName>
</protein>
<dbReference type="STRING" id="49547.MBCUR_07570"/>
<keyword evidence="1" id="KW-0812">Transmembrane</keyword>
<keyword evidence="1" id="KW-1133">Transmembrane helix</keyword>
<sequence length="71" mass="8089">MVTIVPDFSALLAQFFGLGRGIDLLIVFSIIGAYYLLFRLYLKIEKIQQDITSLITHLAIEEEVNEDISKK</sequence>
<comment type="caution">
    <text evidence="2">The sequence shown here is derived from an EMBL/GenBank/DDBJ whole genome shotgun (WGS) entry which is preliminary data.</text>
</comment>
<dbReference type="InterPro" id="IPR019277">
    <property type="entry name" value="DUF2304"/>
</dbReference>
<keyword evidence="1" id="KW-0472">Membrane</keyword>
<dbReference type="Pfam" id="PF10066">
    <property type="entry name" value="DUF2304"/>
    <property type="match status" value="1"/>
</dbReference>